<evidence type="ECO:0000313" key="4">
    <source>
        <dbReference type="Proteomes" id="UP001147746"/>
    </source>
</evidence>
<reference evidence="3" key="2">
    <citation type="journal article" date="2023" name="IMA Fungus">
        <title>Comparative genomic study of the Penicillium genus elucidates a diverse pangenome and 15 lateral gene transfer events.</title>
        <authorList>
            <person name="Petersen C."/>
            <person name="Sorensen T."/>
            <person name="Nielsen M.R."/>
            <person name="Sondergaard T.E."/>
            <person name="Sorensen J.L."/>
            <person name="Fitzpatrick D.A."/>
            <person name="Frisvad J.C."/>
            <person name="Nielsen K.L."/>
        </authorList>
    </citation>
    <scope>NUCLEOTIDE SEQUENCE</scope>
    <source>
        <strain evidence="3">IBT 21472</strain>
    </source>
</reference>
<feature type="transmembrane region" description="Helical" evidence="2">
    <location>
        <begin position="6"/>
        <end position="23"/>
    </location>
</feature>
<evidence type="ECO:0000256" key="1">
    <source>
        <dbReference type="SAM" id="MobiDB-lite"/>
    </source>
</evidence>
<dbReference type="EMBL" id="JAPZBO010000002">
    <property type="protein sequence ID" value="KAJ5324594.1"/>
    <property type="molecule type" value="Genomic_DNA"/>
</dbReference>
<dbReference type="Proteomes" id="UP001147746">
    <property type="component" value="Unassembled WGS sequence"/>
</dbReference>
<dbReference type="AlphaFoldDB" id="A0A9W9Q5B8"/>
<keyword evidence="2" id="KW-0812">Transmembrane</keyword>
<reference evidence="3" key="1">
    <citation type="submission" date="2022-12" db="EMBL/GenBank/DDBJ databases">
        <authorList>
            <person name="Petersen C."/>
        </authorList>
    </citation>
    <scope>NUCLEOTIDE SEQUENCE</scope>
    <source>
        <strain evidence="3">IBT 21472</strain>
    </source>
</reference>
<comment type="caution">
    <text evidence="3">The sequence shown here is derived from an EMBL/GenBank/DDBJ whole genome shotgun (WGS) entry which is preliminary data.</text>
</comment>
<evidence type="ECO:0000256" key="2">
    <source>
        <dbReference type="SAM" id="Phobius"/>
    </source>
</evidence>
<dbReference type="Pfam" id="PF23670">
    <property type="entry name" value="PIGBOS1"/>
    <property type="match status" value="1"/>
</dbReference>
<keyword evidence="4" id="KW-1185">Reference proteome</keyword>
<evidence type="ECO:0000313" key="3">
    <source>
        <dbReference type="EMBL" id="KAJ5324594.1"/>
    </source>
</evidence>
<organism evidence="3 4">
    <name type="scientific">Penicillium atrosanguineum</name>
    <dbReference type="NCBI Taxonomy" id="1132637"/>
    <lineage>
        <taxon>Eukaryota</taxon>
        <taxon>Fungi</taxon>
        <taxon>Dikarya</taxon>
        <taxon>Ascomycota</taxon>
        <taxon>Pezizomycotina</taxon>
        <taxon>Eurotiomycetes</taxon>
        <taxon>Eurotiomycetidae</taxon>
        <taxon>Eurotiales</taxon>
        <taxon>Aspergillaceae</taxon>
        <taxon>Penicillium</taxon>
    </lineage>
</organism>
<keyword evidence="2" id="KW-1133">Transmembrane helix</keyword>
<feature type="compositionally biased region" description="Polar residues" evidence="1">
    <location>
        <begin position="37"/>
        <end position="49"/>
    </location>
</feature>
<name>A0A9W9Q5B8_9EURO</name>
<proteinExistence type="predicted"/>
<feature type="region of interest" description="Disordered" evidence="1">
    <location>
        <begin position="32"/>
        <end position="71"/>
    </location>
</feature>
<sequence length="71" mass="7394">MSRNFFPVVMAIGVGVFTGYYTFQPTFQQLAAEKPPSVQSSNPAGSSDKATGAPTSGALPSATKPEAEKNQ</sequence>
<keyword evidence="2" id="KW-0472">Membrane</keyword>
<dbReference type="InterPro" id="IPR057394">
    <property type="entry name" value="PIGBOS1"/>
</dbReference>
<accession>A0A9W9Q5B8</accession>
<gene>
    <name evidence="3" type="ORF">N7476_003194</name>
</gene>
<dbReference type="OrthoDB" id="4093673at2759"/>
<protein>
    <submittedName>
        <fullName evidence="3">Uncharacterized protein</fullName>
    </submittedName>
</protein>